<proteinExistence type="predicted"/>
<evidence type="ECO:0000313" key="3">
    <source>
        <dbReference type="Proteomes" id="UP000007993"/>
    </source>
</evidence>
<comment type="caution">
    <text evidence="2">The sequence shown here is derived from an EMBL/GenBank/DDBJ whole genome shotgun (WGS) entry which is preliminary data.</text>
</comment>
<sequence length="105" mass="11555">MTHRLFKDGTSFAGATCNQFTNFVWIGDFRDRCHAGGCLAEHEHPSAAFDEQQFGSGVEHDVPEWAESCGRKRFGSGGTATEPTVDPDQATEQRENDCEARANCD</sequence>
<dbReference type="EMBL" id="AMCW01000112">
    <property type="protein sequence ID" value="EKK00819.1"/>
    <property type="molecule type" value="Genomic_DNA"/>
</dbReference>
<accession>K5DDB9</accession>
<reference evidence="2 3" key="1">
    <citation type="journal article" date="2013" name="Mar. Genomics">
        <title>Expression of sulfatases in Rhodopirellula baltica and the diversity of sulfatases in the genus Rhodopirellula.</title>
        <authorList>
            <person name="Wegner C.E."/>
            <person name="Richter-Heitmann T."/>
            <person name="Klindworth A."/>
            <person name="Klockow C."/>
            <person name="Richter M."/>
            <person name="Achstetter T."/>
            <person name="Glockner F.O."/>
            <person name="Harder J."/>
        </authorList>
    </citation>
    <scope>NUCLEOTIDE SEQUENCE [LARGE SCALE GENOMIC DNA]</scope>
    <source>
        <strain evidence="2 3">SH28</strain>
    </source>
</reference>
<evidence type="ECO:0000256" key="1">
    <source>
        <dbReference type="SAM" id="MobiDB-lite"/>
    </source>
</evidence>
<protein>
    <submittedName>
        <fullName evidence="2">Uncharacterized protein</fullName>
    </submittedName>
</protein>
<name>K5DDB9_RHOBT</name>
<evidence type="ECO:0000313" key="2">
    <source>
        <dbReference type="EMBL" id="EKK00819.1"/>
    </source>
</evidence>
<gene>
    <name evidence="2" type="ORF">RBSH_03846</name>
</gene>
<organism evidence="2 3">
    <name type="scientific">Rhodopirellula baltica SH28</name>
    <dbReference type="NCBI Taxonomy" id="993517"/>
    <lineage>
        <taxon>Bacteria</taxon>
        <taxon>Pseudomonadati</taxon>
        <taxon>Planctomycetota</taxon>
        <taxon>Planctomycetia</taxon>
        <taxon>Pirellulales</taxon>
        <taxon>Pirellulaceae</taxon>
        <taxon>Rhodopirellula</taxon>
    </lineage>
</organism>
<dbReference type="Proteomes" id="UP000007993">
    <property type="component" value="Unassembled WGS sequence"/>
</dbReference>
<feature type="compositionally biased region" description="Basic and acidic residues" evidence="1">
    <location>
        <begin position="91"/>
        <end position="105"/>
    </location>
</feature>
<dbReference type="AlphaFoldDB" id="K5DDB9"/>
<feature type="region of interest" description="Disordered" evidence="1">
    <location>
        <begin position="71"/>
        <end position="105"/>
    </location>
</feature>